<accession>A0A2T1M0K9</accession>
<dbReference type="InterPro" id="IPR054053">
    <property type="entry name" value="DUF6887"/>
</dbReference>
<gene>
    <name evidence="1" type="ORF">C7H19_06890</name>
</gene>
<dbReference type="AlphaFoldDB" id="A0A2T1M0K9"/>
<keyword evidence="2" id="KW-1185">Reference proteome</keyword>
<dbReference type="Pfam" id="PF21826">
    <property type="entry name" value="DUF6887"/>
    <property type="match status" value="1"/>
</dbReference>
<name>A0A2T1M0K9_9CHRO</name>
<dbReference type="OrthoDB" id="426753at2"/>
<comment type="caution">
    <text evidence="1">The sequence shown here is derived from an EMBL/GenBank/DDBJ whole genome shotgun (WGS) entry which is preliminary data.</text>
</comment>
<dbReference type="EMBL" id="PXOH01000005">
    <property type="protein sequence ID" value="PSF38191.1"/>
    <property type="molecule type" value="Genomic_DNA"/>
</dbReference>
<sequence length="66" mass="7896">MIMPDFTQMSRKKLKSYILQHPTDDDAITELFVNRRSPDAKIYPFPYDMSKQELDDIFRNAIQKDQ</sequence>
<protein>
    <submittedName>
        <fullName evidence="1">Uncharacterized protein</fullName>
    </submittedName>
</protein>
<proteinExistence type="predicted"/>
<evidence type="ECO:0000313" key="1">
    <source>
        <dbReference type="EMBL" id="PSF38191.1"/>
    </source>
</evidence>
<organism evidence="1 2">
    <name type="scientific">Aphanothece hegewaldii CCALA 016</name>
    <dbReference type="NCBI Taxonomy" id="2107694"/>
    <lineage>
        <taxon>Bacteria</taxon>
        <taxon>Bacillati</taxon>
        <taxon>Cyanobacteriota</taxon>
        <taxon>Cyanophyceae</taxon>
        <taxon>Oscillatoriophycideae</taxon>
        <taxon>Chroococcales</taxon>
        <taxon>Aphanothecaceae</taxon>
        <taxon>Aphanothece</taxon>
    </lineage>
</organism>
<dbReference type="Proteomes" id="UP000239001">
    <property type="component" value="Unassembled WGS sequence"/>
</dbReference>
<evidence type="ECO:0000313" key="2">
    <source>
        <dbReference type="Proteomes" id="UP000239001"/>
    </source>
</evidence>
<reference evidence="1 2" key="2">
    <citation type="submission" date="2018-03" db="EMBL/GenBank/DDBJ databases">
        <authorList>
            <person name="Keele B.F."/>
        </authorList>
    </citation>
    <scope>NUCLEOTIDE SEQUENCE [LARGE SCALE GENOMIC DNA]</scope>
    <source>
        <strain evidence="1 2">CCALA 016</strain>
    </source>
</reference>
<reference evidence="1 2" key="1">
    <citation type="submission" date="2018-03" db="EMBL/GenBank/DDBJ databases">
        <title>The ancient ancestry and fast evolution of plastids.</title>
        <authorList>
            <person name="Moore K.R."/>
            <person name="Magnabosco C."/>
            <person name="Momper L."/>
            <person name="Gold D.A."/>
            <person name="Bosak T."/>
            <person name="Fournier G.P."/>
        </authorList>
    </citation>
    <scope>NUCLEOTIDE SEQUENCE [LARGE SCALE GENOMIC DNA]</scope>
    <source>
        <strain evidence="1 2">CCALA 016</strain>
    </source>
</reference>